<dbReference type="AlphaFoldDB" id="A0A9P0CR98"/>
<feature type="chain" id="PRO_5040404053" description="Icarapin-like" evidence="1">
    <location>
        <begin position="20"/>
        <end position="308"/>
    </location>
</feature>
<sequence length="308" mass="34427">MRRFVIGITVLGFLWCVAALPATSKQIDDGIEFVNPKQPYGDQPIVDTSAGFDEGSFSNPFGGLFENLENMMVRVRQQMNDLLNRFPGIRNGNSSGDLPDFPRIGDFPRLDIDLGKGNTTSVTKIIDGHKVVINQTEYHKDDELGSSFFKVRIIDVQPQVTATEKDAEEVKPISTVSKDRESVENTVENEILKNKEVGTNGAPEKLATLYQQQSIENFDFVDSPSRFVPRFVPMEANSNWNDFSRIEPIDDNSLDFEPIRDLSRDTYVNEIMANSGATMNPDAELIEVVPYKSNIVPIGDNGVNFKPI</sequence>
<accession>A0A9P0CR98</accession>
<organism evidence="2 3">
    <name type="scientific">Psylliodes chrysocephalus</name>
    <dbReference type="NCBI Taxonomy" id="3402493"/>
    <lineage>
        <taxon>Eukaryota</taxon>
        <taxon>Metazoa</taxon>
        <taxon>Ecdysozoa</taxon>
        <taxon>Arthropoda</taxon>
        <taxon>Hexapoda</taxon>
        <taxon>Insecta</taxon>
        <taxon>Pterygota</taxon>
        <taxon>Neoptera</taxon>
        <taxon>Endopterygota</taxon>
        <taxon>Coleoptera</taxon>
        <taxon>Polyphaga</taxon>
        <taxon>Cucujiformia</taxon>
        <taxon>Chrysomeloidea</taxon>
        <taxon>Chrysomelidae</taxon>
        <taxon>Galerucinae</taxon>
        <taxon>Alticini</taxon>
        <taxon>Psylliodes</taxon>
    </lineage>
</organism>
<evidence type="ECO:0008006" key="4">
    <source>
        <dbReference type="Google" id="ProtNLM"/>
    </source>
</evidence>
<proteinExistence type="predicted"/>
<protein>
    <recommendedName>
        <fullName evidence="4">Icarapin-like</fullName>
    </recommendedName>
</protein>
<name>A0A9P0CR98_9CUCU</name>
<reference evidence="2" key="1">
    <citation type="submission" date="2022-01" db="EMBL/GenBank/DDBJ databases">
        <authorList>
            <person name="King R."/>
        </authorList>
    </citation>
    <scope>NUCLEOTIDE SEQUENCE</scope>
</reference>
<evidence type="ECO:0000313" key="3">
    <source>
        <dbReference type="Proteomes" id="UP001153636"/>
    </source>
</evidence>
<evidence type="ECO:0000313" key="2">
    <source>
        <dbReference type="EMBL" id="CAH1103689.1"/>
    </source>
</evidence>
<keyword evidence="3" id="KW-1185">Reference proteome</keyword>
<evidence type="ECO:0000256" key="1">
    <source>
        <dbReference type="SAM" id="SignalP"/>
    </source>
</evidence>
<gene>
    <name evidence="2" type="ORF">PSYICH_LOCUS4797</name>
</gene>
<dbReference type="OrthoDB" id="6346805at2759"/>
<dbReference type="Proteomes" id="UP001153636">
    <property type="component" value="Chromosome 15"/>
</dbReference>
<dbReference type="EMBL" id="OV651827">
    <property type="protein sequence ID" value="CAH1103689.1"/>
    <property type="molecule type" value="Genomic_DNA"/>
</dbReference>
<feature type="signal peptide" evidence="1">
    <location>
        <begin position="1"/>
        <end position="19"/>
    </location>
</feature>
<keyword evidence="1" id="KW-0732">Signal</keyword>